<evidence type="ECO:0000313" key="4">
    <source>
        <dbReference type="EMBL" id="CAJ1930751.1"/>
    </source>
</evidence>
<evidence type="ECO:0000256" key="2">
    <source>
        <dbReference type="SAM" id="MobiDB-lite"/>
    </source>
</evidence>
<feature type="domain" description="J" evidence="3">
    <location>
        <begin position="5"/>
        <end position="76"/>
    </location>
</feature>
<dbReference type="Proteomes" id="UP001295423">
    <property type="component" value="Unassembled WGS sequence"/>
</dbReference>
<evidence type="ECO:0000313" key="5">
    <source>
        <dbReference type="Proteomes" id="UP001295423"/>
    </source>
</evidence>
<dbReference type="InterPro" id="IPR024586">
    <property type="entry name" value="DnaJ-like_C11_C"/>
</dbReference>
<dbReference type="EMBL" id="CAKOGP040000113">
    <property type="protein sequence ID" value="CAJ1930751.1"/>
    <property type="molecule type" value="Genomic_DNA"/>
</dbReference>
<organism evidence="4 5">
    <name type="scientific">Cylindrotheca closterium</name>
    <dbReference type="NCBI Taxonomy" id="2856"/>
    <lineage>
        <taxon>Eukaryota</taxon>
        <taxon>Sar</taxon>
        <taxon>Stramenopiles</taxon>
        <taxon>Ochrophyta</taxon>
        <taxon>Bacillariophyta</taxon>
        <taxon>Bacillariophyceae</taxon>
        <taxon>Bacillariophycidae</taxon>
        <taxon>Bacillariales</taxon>
        <taxon>Bacillariaceae</taxon>
        <taxon>Cylindrotheca</taxon>
    </lineage>
</organism>
<dbReference type="GO" id="GO:0005739">
    <property type="term" value="C:mitochondrion"/>
    <property type="evidence" value="ECO:0007669"/>
    <property type="project" value="GOC"/>
</dbReference>
<dbReference type="PANTHER" id="PTHR44157:SF1">
    <property type="entry name" value="DNAJ HOMOLOG SUBFAMILY C MEMBER 11"/>
    <property type="match status" value="1"/>
</dbReference>
<dbReference type="SUPFAM" id="SSF46565">
    <property type="entry name" value="Chaperone J-domain"/>
    <property type="match status" value="1"/>
</dbReference>
<dbReference type="InterPro" id="IPR036869">
    <property type="entry name" value="J_dom_sf"/>
</dbReference>
<dbReference type="PRINTS" id="PR00625">
    <property type="entry name" value="JDOMAIN"/>
</dbReference>
<dbReference type="InterPro" id="IPR001623">
    <property type="entry name" value="DnaJ_domain"/>
</dbReference>
<dbReference type="SMART" id="SM00271">
    <property type="entry name" value="DnaJ"/>
    <property type="match status" value="1"/>
</dbReference>
<feature type="compositionally biased region" description="Acidic residues" evidence="2">
    <location>
        <begin position="101"/>
        <end position="117"/>
    </location>
</feature>
<gene>
    <name evidence="4" type="ORF">CYCCA115_LOCUS2069</name>
</gene>
<feature type="region of interest" description="Disordered" evidence="2">
    <location>
        <begin position="536"/>
        <end position="556"/>
    </location>
</feature>
<dbReference type="PROSITE" id="PS50076">
    <property type="entry name" value="DNAJ_2"/>
    <property type="match status" value="1"/>
</dbReference>
<evidence type="ECO:0000259" key="3">
    <source>
        <dbReference type="PROSITE" id="PS50076"/>
    </source>
</evidence>
<protein>
    <recommendedName>
        <fullName evidence="3">J domain-containing protein</fullName>
    </recommendedName>
</protein>
<keyword evidence="1" id="KW-0143">Chaperone</keyword>
<dbReference type="CDD" id="cd06257">
    <property type="entry name" value="DnaJ"/>
    <property type="match status" value="1"/>
</dbReference>
<comment type="caution">
    <text evidence="4">The sequence shown here is derived from an EMBL/GenBank/DDBJ whole genome shotgun (WGS) entry which is preliminary data.</text>
</comment>
<accession>A0AAD2FC82</accession>
<keyword evidence="5" id="KW-1185">Reference proteome</keyword>
<dbReference type="Gene3D" id="1.10.287.110">
    <property type="entry name" value="DnaJ domain"/>
    <property type="match status" value="1"/>
</dbReference>
<sequence>MEPIDLYSLLKVGRDATEEEIHKAYKSLSTSFHPDKLPRTTSPEKRDRIQQIFLEFKRANDVLTDPVLRLVYDFQGESGVALVRRIQQQSRDQTRRREEEANLSDDDSDDNSDSDDETELNLYDKIEMFLKTNPLQAKAEMQRYFEQYDYNQNLTEESQLQLSCNMEFPPVLNLKKMMYQGRDYTQYIQKRTYAATQNASTEDRELYNQRIKQEQALVNYQLNRFRDTQKAEVGITLTSQVPVKIQSVTGTPVQPKWSMIMGGTTSFIYPGVSEMNALAGKDTEDEKHPVSMFINAIYQPVPATQITITTNMTNTQSHQLILGSARTFSNRSAFRYNMTFLSKSPLDTNLIMNMRSFRHIKGYGMASTGLSVGGNGKPLQWNAQYEGQRGTVYHQKYSAKVNLGVLQGNSVDLTYRLRPQKSHWLKEYFPIPKAIEATGVISSFPKVTGTVIHEFTVLANHPELGFGMEHDISLGTWTWVWEWTYQNSTFRVPIPVVRIGTVTDPNFYSQKIYSALYSLLIQAMVADLFQDLEDQKKSNDDVRNPQTEVQKPSSELKTKQVAEQQVALMASISDKKRIQESQKKRGGLVILRATYWLELPPEEEQLAGRVVSMDATRQLQFWVVNGKLSLSSLPKSSWLGFYNLETENTRPKKSKSKMDWRVWRRWMKKSRPSSEQEAKMPQLTVRYRHDDYVYETTIGENDATVLPSNKSQLLGHAGSVE</sequence>
<feature type="region of interest" description="Disordered" evidence="2">
    <location>
        <begin position="86"/>
        <end position="117"/>
    </location>
</feature>
<evidence type="ECO:0000256" key="1">
    <source>
        <dbReference type="ARBA" id="ARBA00023186"/>
    </source>
</evidence>
<dbReference type="Pfam" id="PF11875">
    <property type="entry name" value="DnaJ-like_C11_C"/>
    <property type="match status" value="1"/>
</dbReference>
<feature type="compositionally biased region" description="Polar residues" evidence="2">
    <location>
        <begin position="544"/>
        <end position="553"/>
    </location>
</feature>
<dbReference type="AlphaFoldDB" id="A0AAD2FC82"/>
<dbReference type="PANTHER" id="PTHR44157">
    <property type="entry name" value="DNAJ HOMOLOG SUBFAMILY C MEMBER 11"/>
    <property type="match status" value="1"/>
</dbReference>
<proteinExistence type="predicted"/>
<dbReference type="Pfam" id="PF00226">
    <property type="entry name" value="DnaJ"/>
    <property type="match status" value="1"/>
</dbReference>
<dbReference type="GO" id="GO:0042407">
    <property type="term" value="P:cristae formation"/>
    <property type="evidence" value="ECO:0007669"/>
    <property type="project" value="TreeGrafter"/>
</dbReference>
<name>A0AAD2FC82_9STRA</name>
<reference evidence="4" key="1">
    <citation type="submission" date="2023-08" db="EMBL/GenBank/DDBJ databases">
        <authorList>
            <person name="Audoor S."/>
            <person name="Bilcke G."/>
        </authorList>
    </citation>
    <scope>NUCLEOTIDE SEQUENCE</scope>
</reference>
<dbReference type="InterPro" id="IPR052243">
    <property type="entry name" value="Mito_inner_membrane_organizer"/>
</dbReference>